<keyword evidence="1" id="KW-0812">Transmembrane</keyword>
<dbReference type="AlphaFoldDB" id="A0A286GTK9"/>
<keyword evidence="1" id="KW-0472">Membrane</keyword>
<keyword evidence="3" id="KW-1185">Reference proteome</keyword>
<dbReference type="RefSeq" id="WP_097280522.1">
    <property type="nucleotide sequence ID" value="NZ_OCNJ01000008.1"/>
</dbReference>
<dbReference type="EMBL" id="OCNJ01000008">
    <property type="protein sequence ID" value="SOD98883.1"/>
    <property type="molecule type" value="Genomic_DNA"/>
</dbReference>
<proteinExistence type="predicted"/>
<protein>
    <submittedName>
        <fullName evidence="2">Uncharacterized protein</fullName>
    </submittedName>
</protein>
<evidence type="ECO:0000313" key="2">
    <source>
        <dbReference type="EMBL" id="SOD98883.1"/>
    </source>
</evidence>
<dbReference type="OrthoDB" id="7366734at2"/>
<sequence>MTEMIGNAGAGRWPAELPPATAAAEEAAILARLPPEFVASLSAEQRRSLRTALPGQPWRRHPVDLRFTLPLFGRGLYVTVIAGSERRNSVRRRDDRLRHPLHTTGNLAFLVALASLLYALVLTGLVLAQASFPG</sequence>
<keyword evidence="1" id="KW-1133">Transmembrane helix</keyword>
<accession>A0A286GTK9</accession>
<name>A0A286GTK9_9PROT</name>
<reference evidence="2 3" key="1">
    <citation type="submission" date="2017-09" db="EMBL/GenBank/DDBJ databases">
        <authorList>
            <person name="Ehlers B."/>
            <person name="Leendertz F.H."/>
        </authorList>
    </citation>
    <scope>NUCLEOTIDE SEQUENCE [LARGE SCALE GENOMIC DNA]</scope>
    <source>
        <strain evidence="2 3">USBA 140</strain>
    </source>
</reference>
<dbReference type="Proteomes" id="UP000219621">
    <property type="component" value="Unassembled WGS sequence"/>
</dbReference>
<evidence type="ECO:0000256" key="1">
    <source>
        <dbReference type="SAM" id="Phobius"/>
    </source>
</evidence>
<organism evidence="2 3">
    <name type="scientific">Caenispirillum bisanense</name>
    <dbReference type="NCBI Taxonomy" id="414052"/>
    <lineage>
        <taxon>Bacteria</taxon>
        <taxon>Pseudomonadati</taxon>
        <taxon>Pseudomonadota</taxon>
        <taxon>Alphaproteobacteria</taxon>
        <taxon>Rhodospirillales</taxon>
        <taxon>Novispirillaceae</taxon>
        <taxon>Caenispirillum</taxon>
    </lineage>
</organism>
<gene>
    <name evidence="2" type="ORF">SAMN05421508_108122</name>
</gene>
<feature type="transmembrane region" description="Helical" evidence="1">
    <location>
        <begin position="105"/>
        <end position="128"/>
    </location>
</feature>
<evidence type="ECO:0000313" key="3">
    <source>
        <dbReference type="Proteomes" id="UP000219621"/>
    </source>
</evidence>